<proteinExistence type="predicted"/>
<accession>A0A9N8YU76</accession>
<evidence type="ECO:0000256" key="1">
    <source>
        <dbReference type="SAM" id="MobiDB-lite"/>
    </source>
</evidence>
<protein>
    <submittedName>
        <fullName evidence="2">4974_t:CDS:1</fullName>
    </submittedName>
</protein>
<evidence type="ECO:0000313" key="2">
    <source>
        <dbReference type="EMBL" id="CAG8448332.1"/>
    </source>
</evidence>
<feature type="region of interest" description="Disordered" evidence="1">
    <location>
        <begin position="205"/>
        <end position="268"/>
    </location>
</feature>
<dbReference type="Proteomes" id="UP000789706">
    <property type="component" value="Unassembled WGS sequence"/>
</dbReference>
<gene>
    <name evidence="2" type="ORF">DEBURN_LOCUS1954</name>
</gene>
<evidence type="ECO:0000313" key="3">
    <source>
        <dbReference type="Proteomes" id="UP000789706"/>
    </source>
</evidence>
<sequence length="389" mass="44358">MGKRSPAFSIKIPENNFFFNHISKKSSITLPKLLLCESPVSPPTKSDEEFEIELDRSRNEFNQFNKDLDEKQDNVEECIMATQEKIFENEVRLSKLQFFHNEAHEEVNNDLKRIQEQIYEILDKHRCSRSNVTNLCNNQTRTTEQLDYMLQAIQEYARLIEEASLTIKHFGDVGSPIKYESLDLSPFRQFEGSISYFDDQIHNSTHSTHSTHGVSPVTKSSESLESPSASSSTTNTAATTPTSFITDSSEFSPLSPEDQSPNKPIHPLPRYQIKHQKLLLLSMRRAAVGLKFLLYANKLNDYKNDCPDSDCDLDLGLYDDSLTEEVVTTTYKDVIVPKKSGDVDVNCKSSSESNNTPGNICVTIRKRSHIVHSYDLLRFDKRMLVKQQG</sequence>
<dbReference type="OrthoDB" id="2400114at2759"/>
<reference evidence="2" key="1">
    <citation type="submission" date="2021-06" db="EMBL/GenBank/DDBJ databases">
        <authorList>
            <person name="Kallberg Y."/>
            <person name="Tangrot J."/>
            <person name="Rosling A."/>
        </authorList>
    </citation>
    <scope>NUCLEOTIDE SEQUENCE</scope>
    <source>
        <strain evidence="2">AZ414A</strain>
    </source>
</reference>
<dbReference type="AlphaFoldDB" id="A0A9N8YU76"/>
<organism evidence="2 3">
    <name type="scientific">Diversispora eburnea</name>
    <dbReference type="NCBI Taxonomy" id="1213867"/>
    <lineage>
        <taxon>Eukaryota</taxon>
        <taxon>Fungi</taxon>
        <taxon>Fungi incertae sedis</taxon>
        <taxon>Mucoromycota</taxon>
        <taxon>Glomeromycotina</taxon>
        <taxon>Glomeromycetes</taxon>
        <taxon>Diversisporales</taxon>
        <taxon>Diversisporaceae</taxon>
        <taxon>Diversispora</taxon>
    </lineage>
</organism>
<feature type="compositionally biased region" description="Polar residues" evidence="1">
    <location>
        <begin position="244"/>
        <end position="262"/>
    </location>
</feature>
<feature type="compositionally biased region" description="Low complexity" evidence="1">
    <location>
        <begin position="220"/>
        <end position="243"/>
    </location>
</feature>
<dbReference type="EMBL" id="CAJVPK010000098">
    <property type="protein sequence ID" value="CAG8448332.1"/>
    <property type="molecule type" value="Genomic_DNA"/>
</dbReference>
<keyword evidence="3" id="KW-1185">Reference proteome</keyword>
<comment type="caution">
    <text evidence="2">The sequence shown here is derived from an EMBL/GenBank/DDBJ whole genome shotgun (WGS) entry which is preliminary data.</text>
</comment>
<name>A0A9N8YU76_9GLOM</name>